<dbReference type="EMBL" id="RAPK01000006">
    <property type="protein sequence ID" value="RKD76012.1"/>
    <property type="molecule type" value="Genomic_DNA"/>
</dbReference>
<sequence>MPKNKKQFAVIGLGRFGGSICRELYHLGYEVLAIDQDEEKVDEYVTFATQTACIDSTDEKALKSLGLGNFDHVVVAIGDHIQASVLTTLVLKDMNVPIVWAKAQNKYHQKVLDKIGADRVVHPEFDMGIRVAHNMTSEKVIDFIDLSNDYTIVEVYATKKLHRKTLIDSNIRATYGVTILAIKRNEDVNVSPRPNDTIEQGDMLIVLGHKDEIRRFENEGL</sequence>
<dbReference type="OrthoDB" id="9776294at2"/>
<dbReference type="Pfam" id="PF02080">
    <property type="entry name" value="TrkA_C"/>
    <property type="match status" value="1"/>
</dbReference>
<dbReference type="Proteomes" id="UP000285120">
    <property type="component" value="Unassembled WGS sequence"/>
</dbReference>
<feature type="domain" description="RCK C-terminal" evidence="2">
    <location>
        <begin position="138"/>
        <end position="221"/>
    </location>
</feature>
<keyword evidence="4" id="KW-1185">Reference proteome</keyword>
<dbReference type="InterPro" id="IPR003148">
    <property type="entry name" value="RCK_N"/>
</dbReference>
<evidence type="ECO:0000259" key="1">
    <source>
        <dbReference type="PROSITE" id="PS51201"/>
    </source>
</evidence>
<accession>A0A419V7I6</accession>
<dbReference type="PROSITE" id="PS51201">
    <property type="entry name" value="RCK_N"/>
    <property type="match status" value="1"/>
</dbReference>
<evidence type="ECO:0000313" key="3">
    <source>
        <dbReference type="EMBL" id="RKD76012.1"/>
    </source>
</evidence>
<reference evidence="3 4" key="1">
    <citation type="submission" date="2018-09" db="EMBL/GenBank/DDBJ databases">
        <title>Genomic Encyclopedia of Archaeal and Bacterial Type Strains, Phase II (KMG-II): from individual species to whole genera.</title>
        <authorList>
            <person name="Goeker M."/>
        </authorList>
    </citation>
    <scope>NUCLEOTIDE SEQUENCE [LARGE SCALE GENOMIC DNA]</scope>
    <source>
        <strain evidence="3 4">DSM 17008</strain>
    </source>
</reference>
<dbReference type="PANTHER" id="PTHR43833:SF7">
    <property type="entry name" value="KTR SYSTEM POTASSIUM UPTAKE PROTEIN C"/>
    <property type="match status" value="1"/>
</dbReference>
<feature type="domain" description="RCK N-terminal" evidence="1">
    <location>
        <begin position="5"/>
        <end position="121"/>
    </location>
</feature>
<comment type="caution">
    <text evidence="3">The sequence shown here is derived from an EMBL/GenBank/DDBJ whole genome shotgun (WGS) entry which is preliminary data.</text>
</comment>
<evidence type="ECO:0000313" key="4">
    <source>
        <dbReference type="Proteomes" id="UP000285120"/>
    </source>
</evidence>
<dbReference type="PANTHER" id="PTHR43833">
    <property type="entry name" value="POTASSIUM CHANNEL PROTEIN 2-RELATED-RELATED"/>
    <property type="match status" value="1"/>
</dbReference>
<dbReference type="Gene3D" id="3.30.70.1450">
    <property type="entry name" value="Regulator of K+ conductance, C-terminal domain"/>
    <property type="match status" value="1"/>
</dbReference>
<dbReference type="GO" id="GO:0006813">
    <property type="term" value="P:potassium ion transport"/>
    <property type="evidence" value="ECO:0007669"/>
    <property type="project" value="InterPro"/>
</dbReference>
<dbReference type="InterPro" id="IPR036721">
    <property type="entry name" value="RCK_C_sf"/>
</dbReference>
<dbReference type="InterPro" id="IPR036291">
    <property type="entry name" value="NAD(P)-bd_dom_sf"/>
</dbReference>
<dbReference type="PROSITE" id="PS51202">
    <property type="entry name" value="RCK_C"/>
    <property type="match status" value="1"/>
</dbReference>
<dbReference type="InterPro" id="IPR050721">
    <property type="entry name" value="Trk_Ktr_HKT_K-transport"/>
</dbReference>
<organism evidence="3 4">
    <name type="scientific">Sinobaca qinghaiensis</name>
    <dbReference type="NCBI Taxonomy" id="342944"/>
    <lineage>
        <taxon>Bacteria</taxon>
        <taxon>Bacillati</taxon>
        <taxon>Bacillota</taxon>
        <taxon>Bacilli</taxon>
        <taxon>Bacillales</taxon>
        <taxon>Sporolactobacillaceae</taxon>
        <taxon>Sinobaca</taxon>
    </lineage>
</organism>
<dbReference type="InterPro" id="IPR006037">
    <property type="entry name" value="RCK_C"/>
</dbReference>
<name>A0A419V7I6_9BACL</name>
<dbReference type="SUPFAM" id="SSF116726">
    <property type="entry name" value="TrkA C-terminal domain-like"/>
    <property type="match status" value="1"/>
</dbReference>
<dbReference type="RefSeq" id="WP_120191435.1">
    <property type="nucleotide sequence ID" value="NZ_RAPK01000006.1"/>
</dbReference>
<evidence type="ECO:0000259" key="2">
    <source>
        <dbReference type="PROSITE" id="PS51202"/>
    </source>
</evidence>
<gene>
    <name evidence="3" type="ORF">ATL39_0224</name>
</gene>
<dbReference type="GO" id="GO:0008324">
    <property type="term" value="F:monoatomic cation transmembrane transporter activity"/>
    <property type="evidence" value="ECO:0007669"/>
    <property type="project" value="InterPro"/>
</dbReference>
<protein>
    <submittedName>
        <fullName evidence="3">Trk system potassium uptake protein TrkA</fullName>
    </submittedName>
</protein>
<dbReference type="AlphaFoldDB" id="A0A419V7I6"/>
<proteinExistence type="predicted"/>
<dbReference type="Gene3D" id="3.40.50.720">
    <property type="entry name" value="NAD(P)-binding Rossmann-like Domain"/>
    <property type="match status" value="1"/>
</dbReference>
<dbReference type="Pfam" id="PF02254">
    <property type="entry name" value="TrkA_N"/>
    <property type="match status" value="1"/>
</dbReference>
<dbReference type="SUPFAM" id="SSF51735">
    <property type="entry name" value="NAD(P)-binding Rossmann-fold domains"/>
    <property type="match status" value="1"/>
</dbReference>